<keyword evidence="1" id="KW-0805">Transcription regulation</keyword>
<dbReference type="GO" id="GO:0003700">
    <property type="term" value="F:DNA-binding transcription factor activity"/>
    <property type="evidence" value="ECO:0007669"/>
    <property type="project" value="TreeGrafter"/>
</dbReference>
<name>A0AAE6RM06_9MICO</name>
<dbReference type="PANTHER" id="PTHR30146">
    <property type="entry name" value="LACI-RELATED TRANSCRIPTIONAL REPRESSOR"/>
    <property type="match status" value="1"/>
</dbReference>
<dbReference type="KEGG" id="rte:GSU10_10975"/>
<evidence type="ECO:0000313" key="6">
    <source>
        <dbReference type="Proteomes" id="UP000465031"/>
    </source>
</evidence>
<dbReference type="InterPro" id="IPR046335">
    <property type="entry name" value="LacI/GalR-like_sensor"/>
</dbReference>
<dbReference type="PROSITE" id="PS00356">
    <property type="entry name" value="HTH_LACI_1"/>
    <property type="match status" value="1"/>
</dbReference>
<dbReference type="SUPFAM" id="SSF47413">
    <property type="entry name" value="lambda repressor-like DNA-binding domains"/>
    <property type="match status" value="1"/>
</dbReference>
<evidence type="ECO:0000256" key="2">
    <source>
        <dbReference type="ARBA" id="ARBA00023125"/>
    </source>
</evidence>
<evidence type="ECO:0000256" key="1">
    <source>
        <dbReference type="ARBA" id="ARBA00023015"/>
    </source>
</evidence>
<keyword evidence="3" id="KW-0804">Transcription</keyword>
<organism evidence="5 6">
    <name type="scientific">Rathayibacter tanaceti</name>
    <dbReference type="NCBI Taxonomy" id="1671680"/>
    <lineage>
        <taxon>Bacteria</taxon>
        <taxon>Bacillati</taxon>
        <taxon>Actinomycetota</taxon>
        <taxon>Actinomycetes</taxon>
        <taxon>Micrococcales</taxon>
        <taxon>Microbacteriaceae</taxon>
        <taxon>Rathayibacter</taxon>
    </lineage>
</organism>
<dbReference type="PANTHER" id="PTHR30146:SF109">
    <property type="entry name" value="HTH-TYPE TRANSCRIPTIONAL REGULATOR GALS"/>
    <property type="match status" value="1"/>
</dbReference>
<dbReference type="PRINTS" id="PR00036">
    <property type="entry name" value="HTHLACI"/>
</dbReference>
<dbReference type="Gene3D" id="3.40.50.2300">
    <property type="match status" value="2"/>
</dbReference>
<reference evidence="6" key="1">
    <citation type="submission" date="2019-12" db="EMBL/GenBank/DDBJ databases">
        <title>Complete and draft genome sequences of new strains and members of some known species of the genus Rathayibacter isolated from plants.</title>
        <authorList>
            <person name="Tarlachkov S.V."/>
            <person name="Starodumova I.P."/>
            <person name="Dorofeeva L.V."/>
            <person name="Prisyazhnaya N.V."/>
            <person name="Leyn S."/>
            <person name="Zlamal J."/>
            <person name="Elan M."/>
            <person name="Osterman A.L."/>
            <person name="Nadler S."/>
            <person name="Subbotin S.A."/>
            <person name="Evtushenko L.I."/>
        </authorList>
    </citation>
    <scope>NUCLEOTIDE SEQUENCE [LARGE SCALE GENOMIC DNA]</scope>
    <source>
        <strain evidence="6">VKM Ac-2761</strain>
    </source>
</reference>
<dbReference type="Pfam" id="PF00356">
    <property type="entry name" value="LacI"/>
    <property type="match status" value="1"/>
</dbReference>
<dbReference type="Proteomes" id="UP000465031">
    <property type="component" value="Chromosome"/>
</dbReference>
<proteinExistence type="predicted"/>
<dbReference type="EMBL" id="CP047186">
    <property type="protein sequence ID" value="QHC56100.1"/>
    <property type="molecule type" value="Genomic_DNA"/>
</dbReference>
<dbReference type="AlphaFoldDB" id="A0AAE6RM06"/>
<dbReference type="Gene3D" id="1.10.260.40">
    <property type="entry name" value="lambda repressor-like DNA-binding domains"/>
    <property type="match status" value="1"/>
</dbReference>
<evidence type="ECO:0000256" key="3">
    <source>
        <dbReference type="ARBA" id="ARBA00023163"/>
    </source>
</evidence>
<dbReference type="PROSITE" id="PS50932">
    <property type="entry name" value="HTH_LACI_2"/>
    <property type="match status" value="1"/>
</dbReference>
<evidence type="ECO:0000259" key="4">
    <source>
        <dbReference type="PROSITE" id="PS50932"/>
    </source>
</evidence>
<dbReference type="SMART" id="SM00354">
    <property type="entry name" value="HTH_LACI"/>
    <property type="match status" value="1"/>
</dbReference>
<keyword evidence="2" id="KW-0238">DNA-binding</keyword>
<sequence>MSTRPTVYDVAERAGVSIATVSRVVTNPGAVREATREKVIRAVGELGYVPSGSARGLAAQRTDVVGLFLPDHDDTVVQEAPVPVVAPGAPVPVVVDSDHAPPRSPSLYYDEVLRGAEAEAWRRGFGLMIAAARTGGAAPATSIAGRVDALAVFAGALDDAIVAHIARRIPVVLLAGSGGPDSVDRIGANNVEGMRALVRHVLESRPPSLAYVDGRAEAPDAADRRAGFRAALHESGGEAPAVREECGDFTRASGRAAVERLLAAGLPDAIVCANDQMALGVLDGLAEAGIDVPARVQVTGFDGIEAGRLARPRLTTVHQPMHELGRIAVSTLVERLADPSRPARSLILPVEVLLRESTL</sequence>
<dbReference type="CDD" id="cd01392">
    <property type="entry name" value="HTH_LacI"/>
    <property type="match status" value="1"/>
</dbReference>
<protein>
    <submittedName>
        <fullName evidence="5">Substrate-binding domain-containing protein</fullName>
    </submittedName>
</protein>
<dbReference type="RefSeq" id="WP_132504866.1">
    <property type="nucleotide sequence ID" value="NZ_CP047186.1"/>
</dbReference>
<feature type="domain" description="HTH lacI-type" evidence="4">
    <location>
        <begin position="5"/>
        <end position="59"/>
    </location>
</feature>
<evidence type="ECO:0000313" key="5">
    <source>
        <dbReference type="EMBL" id="QHC56100.1"/>
    </source>
</evidence>
<dbReference type="InterPro" id="IPR028082">
    <property type="entry name" value="Peripla_BP_I"/>
</dbReference>
<dbReference type="InterPro" id="IPR000843">
    <property type="entry name" value="HTH_LacI"/>
</dbReference>
<dbReference type="GO" id="GO:0000976">
    <property type="term" value="F:transcription cis-regulatory region binding"/>
    <property type="evidence" value="ECO:0007669"/>
    <property type="project" value="TreeGrafter"/>
</dbReference>
<dbReference type="InterPro" id="IPR010982">
    <property type="entry name" value="Lambda_DNA-bd_dom_sf"/>
</dbReference>
<dbReference type="CDD" id="cd06267">
    <property type="entry name" value="PBP1_LacI_sugar_binding-like"/>
    <property type="match status" value="1"/>
</dbReference>
<accession>A0AAE6RM06</accession>
<dbReference type="Pfam" id="PF13377">
    <property type="entry name" value="Peripla_BP_3"/>
    <property type="match status" value="1"/>
</dbReference>
<gene>
    <name evidence="5" type="ORF">GSU10_10975</name>
</gene>
<dbReference type="SUPFAM" id="SSF53822">
    <property type="entry name" value="Periplasmic binding protein-like I"/>
    <property type="match status" value="1"/>
</dbReference>